<proteinExistence type="predicted"/>
<evidence type="ECO:0000256" key="3">
    <source>
        <dbReference type="ARBA" id="ARBA00023163"/>
    </source>
</evidence>
<evidence type="ECO:0000256" key="2">
    <source>
        <dbReference type="ARBA" id="ARBA00023125"/>
    </source>
</evidence>
<evidence type="ECO:0000259" key="4">
    <source>
        <dbReference type="PROSITE" id="PS01124"/>
    </source>
</evidence>
<keyword evidence="2" id="KW-0238">DNA-binding</keyword>
<keyword evidence="3" id="KW-0804">Transcription</keyword>
<geneLocation type="plasmid" evidence="6">
    <name>pPD1222</name>
</geneLocation>
<dbReference type="InterPro" id="IPR018060">
    <property type="entry name" value="HTH_AraC"/>
</dbReference>
<dbReference type="AlphaFoldDB" id="A1BAP8"/>
<dbReference type="EnsemblBacteria" id="ABL72592">
    <property type="protein sequence ID" value="ABL72592"/>
    <property type="gene ID" value="Pden_4528"/>
</dbReference>
<dbReference type="EMBL" id="CP000491">
    <property type="protein sequence ID" value="ABL72592.1"/>
    <property type="molecule type" value="Genomic_DNA"/>
</dbReference>
<dbReference type="Pfam" id="PF12833">
    <property type="entry name" value="HTH_18"/>
    <property type="match status" value="1"/>
</dbReference>
<dbReference type="InterPro" id="IPR032687">
    <property type="entry name" value="AraC-type_N"/>
</dbReference>
<dbReference type="GO" id="GO:0000976">
    <property type="term" value="F:transcription cis-regulatory region binding"/>
    <property type="evidence" value="ECO:0007669"/>
    <property type="project" value="TreeGrafter"/>
</dbReference>
<dbReference type="Pfam" id="PF12625">
    <property type="entry name" value="Arabinose_bd"/>
    <property type="match status" value="1"/>
</dbReference>
<gene>
    <name evidence="5" type="ordered locus">Pden_4528</name>
</gene>
<dbReference type="HOGENOM" id="CLU_047522_3_3_5"/>
<dbReference type="PANTHER" id="PTHR47894:SF1">
    <property type="entry name" value="HTH-TYPE TRANSCRIPTIONAL REGULATOR VQSM"/>
    <property type="match status" value="1"/>
</dbReference>
<evidence type="ECO:0000313" key="5">
    <source>
        <dbReference type="EMBL" id="ABL72592.1"/>
    </source>
</evidence>
<keyword evidence="5" id="KW-0614">Plasmid</keyword>
<evidence type="ECO:0000313" key="6">
    <source>
        <dbReference type="Proteomes" id="UP000000361"/>
    </source>
</evidence>
<dbReference type="GeneID" id="93454562"/>
<dbReference type="KEGG" id="pde:Pden_4528"/>
<dbReference type="SUPFAM" id="SSF46689">
    <property type="entry name" value="Homeodomain-like"/>
    <property type="match status" value="1"/>
</dbReference>
<dbReference type="PROSITE" id="PS01124">
    <property type="entry name" value="HTH_ARAC_FAMILY_2"/>
    <property type="match status" value="1"/>
</dbReference>
<dbReference type="Proteomes" id="UP000000361">
    <property type="component" value="Chromosome 1"/>
</dbReference>
<dbReference type="InterPro" id="IPR009057">
    <property type="entry name" value="Homeodomain-like_sf"/>
</dbReference>
<dbReference type="PANTHER" id="PTHR47894">
    <property type="entry name" value="HTH-TYPE TRANSCRIPTIONAL REGULATOR GADX"/>
    <property type="match status" value="1"/>
</dbReference>
<feature type="domain" description="HTH araC/xylS-type" evidence="4">
    <location>
        <begin position="249"/>
        <end position="345"/>
    </location>
</feature>
<dbReference type="GO" id="GO:0005829">
    <property type="term" value="C:cytosol"/>
    <property type="evidence" value="ECO:0007669"/>
    <property type="project" value="TreeGrafter"/>
</dbReference>
<keyword evidence="6" id="KW-1185">Reference proteome</keyword>
<dbReference type="GO" id="GO:0003700">
    <property type="term" value="F:DNA-binding transcription factor activity"/>
    <property type="evidence" value="ECO:0007669"/>
    <property type="project" value="InterPro"/>
</dbReference>
<dbReference type="eggNOG" id="COG2207">
    <property type="taxonomic scope" value="Bacteria"/>
</dbReference>
<sequence length="345" mass="38672">MRISAQSMLPSPDERMYAPYKIAALVEVLAEQGIPAEDSLKGSGIGADELDDPYALTSVRQYMIVCMNAVSLGCNAATPFEVGTRLHVSAYGMYGYALLSCLTLRDYFRLAVQYRRLATPPLSIEWTENPDTVVWTFPNIFVGNPSESVRQFLIEQQFSLHVTHLEDVAGRSCPPLKACFTYPAPKHAEIYSRYLKCPCFFDQPEFELAYDSALLDQKPQMAHRLTAALVQETCDRLIGSAKTSAGTSGYVYRTLMDHPGEFLTMEAVADRLNMTTRTLRRHLEAEGTTYRLIMDDVRCSLAIEYLKTTRMSTIDIAILLGFSDAASFRKALKRWTGKGPGQLRR</sequence>
<dbReference type="Gene3D" id="1.10.10.60">
    <property type="entry name" value="Homeodomain-like"/>
    <property type="match status" value="1"/>
</dbReference>
<protein>
    <submittedName>
        <fullName evidence="5">Helix-turn-helix-domain containing protein, AraC type</fullName>
    </submittedName>
</protein>
<organism evidence="5 6">
    <name type="scientific">Paracoccus denitrificans (strain Pd 1222)</name>
    <dbReference type="NCBI Taxonomy" id="318586"/>
    <lineage>
        <taxon>Bacteria</taxon>
        <taxon>Pseudomonadati</taxon>
        <taxon>Pseudomonadota</taxon>
        <taxon>Alphaproteobacteria</taxon>
        <taxon>Rhodobacterales</taxon>
        <taxon>Paracoccaceae</taxon>
        <taxon>Paracoccus</taxon>
    </lineage>
</organism>
<name>A1BAP8_PARDP</name>
<dbReference type="SMART" id="SM00342">
    <property type="entry name" value="HTH_ARAC"/>
    <property type="match status" value="1"/>
</dbReference>
<evidence type="ECO:0000256" key="1">
    <source>
        <dbReference type="ARBA" id="ARBA00023015"/>
    </source>
</evidence>
<keyword evidence="1" id="KW-0805">Transcription regulation</keyword>
<reference evidence="6" key="1">
    <citation type="submission" date="2006-12" db="EMBL/GenBank/DDBJ databases">
        <title>Complete sequence of plasmid 1 of Paracoccus denitrificans PD1222.</title>
        <authorList>
            <person name="Copeland A."/>
            <person name="Lucas S."/>
            <person name="Lapidus A."/>
            <person name="Barry K."/>
            <person name="Detter J.C."/>
            <person name="Glavina del Rio T."/>
            <person name="Hammon N."/>
            <person name="Israni S."/>
            <person name="Dalin E."/>
            <person name="Tice H."/>
            <person name="Pitluck S."/>
            <person name="Munk A.C."/>
            <person name="Brettin T."/>
            <person name="Bruce D."/>
            <person name="Han C."/>
            <person name="Tapia R."/>
            <person name="Gilna P."/>
            <person name="Schmutz J."/>
            <person name="Larimer F."/>
            <person name="Land M."/>
            <person name="Hauser L."/>
            <person name="Kyrpides N."/>
            <person name="Lykidis A."/>
            <person name="Spiro S."/>
            <person name="Richardson D.J."/>
            <person name="Moir J.W.B."/>
            <person name="Ferguson S.J."/>
            <person name="van Spanning R.J.M."/>
            <person name="Richardson P."/>
        </authorList>
    </citation>
    <scope>NUCLEOTIDE SEQUENCE [LARGE SCALE GENOMIC DNA]</scope>
    <source>
        <strain evidence="6">Pd 1222</strain>
        <plasmid evidence="6">pPD1222</plasmid>
    </source>
</reference>
<dbReference type="RefSeq" id="WP_011750753.1">
    <property type="nucleotide sequence ID" value="NC_008688.1"/>
</dbReference>
<accession>A1BAP8</accession>